<dbReference type="PRINTS" id="PR00385">
    <property type="entry name" value="P450"/>
</dbReference>
<evidence type="ECO:0000256" key="2">
    <source>
        <dbReference type="ARBA" id="ARBA00023004"/>
    </source>
</evidence>
<feature type="transmembrane region" description="Helical" evidence="5">
    <location>
        <begin position="6"/>
        <end position="25"/>
    </location>
</feature>
<evidence type="ECO:0000256" key="1">
    <source>
        <dbReference type="ARBA" id="ARBA00022723"/>
    </source>
</evidence>
<dbReference type="PANTHER" id="PTHR24286:SF232">
    <property type="entry name" value="CYTOCHROME P450 SUPERFAMILY PROTEIN"/>
    <property type="match status" value="1"/>
</dbReference>
<dbReference type="GO" id="GO:0016125">
    <property type="term" value="P:sterol metabolic process"/>
    <property type="evidence" value="ECO:0007669"/>
    <property type="project" value="TreeGrafter"/>
</dbReference>
<name>A0A0C9S3M4_9CONI</name>
<dbReference type="InterPro" id="IPR002403">
    <property type="entry name" value="Cyt_P450_E_grp-IV"/>
</dbReference>
<reference evidence="6" key="1">
    <citation type="submission" date="2015-02" db="EMBL/GenBank/DDBJ databases">
        <title>A transcriptome of Wollemia nobilis - a relic of Gondwana.</title>
        <authorList>
            <person name="Chia J.Y."/>
            <person name="Leong Y.S."/>
            <person name="Abdul Karim S."/>
            <person name="Wan Azmi N."/>
            <person name="Hercus R."/>
            <person name="Croft L."/>
        </authorList>
    </citation>
    <scope>NUCLEOTIDE SEQUENCE</scope>
    <source>
        <strain evidence="6">MaeBrown</strain>
        <tissue evidence="6">Leaf</tissue>
    </source>
</reference>
<keyword evidence="1 3" id="KW-0479">Metal-binding</keyword>
<evidence type="ECO:0000313" key="6">
    <source>
        <dbReference type="EMBL" id="JAG86557.1"/>
    </source>
</evidence>
<evidence type="ECO:0000256" key="3">
    <source>
        <dbReference type="PIRSR" id="PIRSR602403-1"/>
    </source>
</evidence>
<dbReference type="EMBL" id="GCHU01014869">
    <property type="protein sequence ID" value="JAG86557.1"/>
    <property type="molecule type" value="Transcribed_RNA"/>
</dbReference>
<keyword evidence="5" id="KW-1133">Transmembrane helix</keyword>
<keyword evidence="2 3" id="KW-0408">Iron</keyword>
<dbReference type="PROSITE" id="PS00086">
    <property type="entry name" value="CYTOCHROME_P450"/>
    <property type="match status" value="1"/>
</dbReference>
<sequence length="469" mass="54475">MEQQIMYSWMAGLLSLCVVLVIIWLKARNHPKHKLPPRSRGLPFIGDTISLLRWAYQPRKFFDERQRRLGPVFRTSLFGNSRTVVSVDPEFNKYVLANESRLFHAKYPTSFRNLLGKYSLLHTHGEMQRKLHGMAVNLLRFERLSSVFMDDVQDLLRDGMKKWVEKRDIHLQHECHRVVLKLMAKQLLDISPSDDKGEIFYAFQKFTGAVLTLPIEIPGSAYAKGMKARKFLINLIYKSMEERRDHPEIERNDLLTSLVRDGQFSDEIIADLILFLLFAGYETSSTAMAFAVKFLTDNPRALEVLKAEHDAVLKAKGGEKLTWDDYLSMKFTHCVVKETLRLGNVASALFRETTEDVKYKDFVVPKGWVVIVFLNAMHLDENNFSGALAFDPWRWENEGHEMTDNPAFAPFGKGARLCPGYHLARLEIALFLHYFVTKFQWELLEADRLRYFPIPRMDKGLPIRLYHRA</sequence>
<dbReference type="GO" id="GO:0016132">
    <property type="term" value="P:brassinosteroid biosynthetic process"/>
    <property type="evidence" value="ECO:0007669"/>
    <property type="project" value="TreeGrafter"/>
</dbReference>
<dbReference type="GO" id="GO:0005506">
    <property type="term" value="F:iron ion binding"/>
    <property type="evidence" value="ECO:0007669"/>
    <property type="project" value="InterPro"/>
</dbReference>
<dbReference type="InterPro" id="IPR017972">
    <property type="entry name" value="Cyt_P450_CS"/>
</dbReference>
<dbReference type="CDD" id="cd11043">
    <property type="entry name" value="CYP90-like"/>
    <property type="match status" value="1"/>
</dbReference>
<dbReference type="PANTHER" id="PTHR24286">
    <property type="entry name" value="CYTOCHROME P450 26"/>
    <property type="match status" value="1"/>
</dbReference>
<evidence type="ECO:0000256" key="4">
    <source>
        <dbReference type="RuleBase" id="RU000461"/>
    </source>
</evidence>
<organism evidence="6">
    <name type="scientific">Wollemia nobilis</name>
    <dbReference type="NCBI Taxonomy" id="56998"/>
    <lineage>
        <taxon>Eukaryota</taxon>
        <taxon>Viridiplantae</taxon>
        <taxon>Streptophyta</taxon>
        <taxon>Embryophyta</taxon>
        <taxon>Tracheophyta</taxon>
        <taxon>Spermatophyta</taxon>
        <taxon>Pinopsida</taxon>
        <taxon>Pinidae</taxon>
        <taxon>Conifers II</taxon>
        <taxon>Araucariales</taxon>
        <taxon>Araucariaceae</taxon>
        <taxon>Wollemia</taxon>
    </lineage>
</organism>
<accession>A0A0C9S3M4</accession>
<comment type="cofactor">
    <cofactor evidence="3">
        <name>heme</name>
        <dbReference type="ChEBI" id="CHEBI:30413"/>
    </cofactor>
</comment>
<dbReference type="GO" id="GO:0016705">
    <property type="term" value="F:oxidoreductase activity, acting on paired donors, with incorporation or reduction of molecular oxygen"/>
    <property type="evidence" value="ECO:0007669"/>
    <property type="project" value="InterPro"/>
</dbReference>
<dbReference type="GO" id="GO:0004497">
    <property type="term" value="F:monooxygenase activity"/>
    <property type="evidence" value="ECO:0007669"/>
    <property type="project" value="UniProtKB-KW"/>
</dbReference>
<dbReference type="PRINTS" id="PR00465">
    <property type="entry name" value="EP450IV"/>
</dbReference>
<keyword evidence="4" id="KW-0560">Oxidoreductase</keyword>
<comment type="similarity">
    <text evidence="4">Belongs to the cytochrome P450 family.</text>
</comment>
<keyword evidence="4" id="KW-0503">Monooxygenase</keyword>
<dbReference type="InterPro" id="IPR036396">
    <property type="entry name" value="Cyt_P450_sf"/>
</dbReference>
<dbReference type="GO" id="GO:0010268">
    <property type="term" value="P:brassinosteroid homeostasis"/>
    <property type="evidence" value="ECO:0007669"/>
    <property type="project" value="TreeGrafter"/>
</dbReference>
<keyword evidence="5" id="KW-0472">Membrane</keyword>
<dbReference type="AlphaFoldDB" id="A0A0C9S3M4"/>
<dbReference type="Gene3D" id="1.10.630.10">
    <property type="entry name" value="Cytochrome P450"/>
    <property type="match status" value="1"/>
</dbReference>
<evidence type="ECO:0000256" key="5">
    <source>
        <dbReference type="SAM" id="Phobius"/>
    </source>
</evidence>
<keyword evidence="5" id="KW-0812">Transmembrane</keyword>
<feature type="binding site" description="axial binding residue" evidence="3">
    <location>
        <position position="418"/>
    </location>
    <ligand>
        <name>heme</name>
        <dbReference type="ChEBI" id="CHEBI:30413"/>
    </ligand>
    <ligandPart>
        <name>Fe</name>
        <dbReference type="ChEBI" id="CHEBI:18248"/>
    </ligandPart>
</feature>
<dbReference type="InterPro" id="IPR001128">
    <property type="entry name" value="Cyt_P450"/>
</dbReference>
<dbReference type="Pfam" id="PF00067">
    <property type="entry name" value="p450"/>
    <property type="match status" value="1"/>
</dbReference>
<dbReference type="SUPFAM" id="SSF48264">
    <property type="entry name" value="Cytochrome P450"/>
    <property type="match status" value="1"/>
</dbReference>
<proteinExistence type="inferred from homology"/>
<dbReference type="GO" id="GO:0020037">
    <property type="term" value="F:heme binding"/>
    <property type="evidence" value="ECO:0007669"/>
    <property type="project" value="InterPro"/>
</dbReference>
<protein>
    <submittedName>
        <fullName evidence="6">TSA: Wollemia nobilis Ref_Wollemi_Transcript_14954_1762 transcribed RNA sequence</fullName>
    </submittedName>
</protein>
<keyword evidence="3 4" id="KW-0349">Heme</keyword>